<feature type="region of interest" description="Disordered" evidence="1">
    <location>
        <begin position="55"/>
        <end position="84"/>
    </location>
</feature>
<accession>A0AAV7MPY7</accession>
<keyword evidence="3" id="KW-1185">Reference proteome</keyword>
<sequence>MILSFQSLAPPSQLWGRRPVSAAQGKPRTVAGSAPQVRLSTFILLVSGLVHTGPRAPPRPDTVSSAISGPAGCRAKGSAPPASATPPFIAPFEPRSACGKRFPGIAVCPQRFLPWAAALSFCDSPILPVMGHVYCLAPPISLLVLRATSVWPRGAPIYIATLCQRSVFFRPEGRAAIPVS</sequence>
<evidence type="ECO:0000256" key="1">
    <source>
        <dbReference type="SAM" id="MobiDB-lite"/>
    </source>
</evidence>
<name>A0AAV7MPY7_PLEWA</name>
<proteinExistence type="predicted"/>
<reference evidence="2" key="1">
    <citation type="journal article" date="2022" name="bioRxiv">
        <title>Sequencing and chromosome-scale assembly of the giantPleurodeles waltlgenome.</title>
        <authorList>
            <person name="Brown T."/>
            <person name="Elewa A."/>
            <person name="Iarovenko S."/>
            <person name="Subramanian E."/>
            <person name="Araus A.J."/>
            <person name="Petzold A."/>
            <person name="Susuki M."/>
            <person name="Suzuki K.-i.T."/>
            <person name="Hayashi T."/>
            <person name="Toyoda A."/>
            <person name="Oliveira C."/>
            <person name="Osipova E."/>
            <person name="Leigh N.D."/>
            <person name="Simon A."/>
            <person name="Yun M.H."/>
        </authorList>
    </citation>
    <scope>NUCLEOTIDE SEQUENCE</scope>
    <source>
        <strain evidence="2">20211129_DDA</strain>
        <tissue evidence="2">Liver</tissue>
    </source>
</reference>
<evidence type="ECO:0000313" key="3">
    <source>
        <dbReference type="Proteomes" id="UP001066276"/>
    </source>
</evidence>
<dbReference type="EMBL" id="JANPWB010000013">
    <property type="protein sequence ID" value="KAJ1104830.1"/>
    <property type="molecule type" value="Genomic_DNA"/>
</dbReference>
<gene>
    <name evidence="2" type="ORF">NDU88_002239</name>
</gene>
<dbReference type="AlphaFoldDB" id="A0AAV7MPY7"/>
<protein>
    <submittedName>
        <fullName evidence="2">Uncharacterized protein</fullName>
    </submittedName>
</protein>
<comment type="caution">
    <text evidence="2">The sequence shown here is derived from an EMBL/GenBank/DDBJ whole genome shotgun (WGS) entry which is preliminary data.</text>
</comment>
<organism evidence="2 3">
    <name type="scientific">Pleurodeles waltl</name>
    <name type="common">Iberian ribbed newt</name>
    <dbReference type="NCBI Taxonomy" id="8319"/>
    <lineage>
        <taxon>Eukaryota</taxon>
        <taxon>Metazoa</taxon>
        <taxon>Chordata</taxon>
        <taxon>Craniata</taxon>
        <taxon>Vertebrata</taxon>
        <taxon>Euteleostomi</taxon>
        <taxon>Amphibia</taxon>
        <taxon>Batrachia</taxon>
        <taxon>Caudata</taxon>
        <taxon>Salamandroidea</taxon>
        <taxon>Salamandridae</taxon>
        <taxon>Pleurodelinae</taxon>
        <taxon>Pleurodeles</taxon>
    </lineage>
</organism>
<dbReference type="Proteomes" id="UP001066276">
    <property type="component" value="Chromosome 9"/>
</dbReference>
<evidence type="ECO:0000313" key="2">
    <source>
        <dbReference type="EMBL" id="KAJ1104830.1"/>
    </source>
</evidence>